<keyword evidence="3" id="KW-1185">Reference proteome</keyword>
<evidence type="ECO:0000313" key="2">
    <source>
        <dbReference type="EMBL" id="GGZ63248.1"/>
    </source>
</evidence>
<dbReference type="EMBL" id="BMWY01000008">
    <property type="protein sequence ID" value="GGZ63248.1"/>
    <property type="molecule type" value="Genomic_DNA"/>
</dbReference>
<feature type="transmembrane region" description="Helical" evidence="1">
    <location>
        <begin position="163"/>
        <end position="184"/>
    </location>
</feature>
<proteinExistence type="predicted"/>
<feature type="transmembrane region" description="Helical" evidence="1">
    <location>
        <begin position="12"/>
        <end position="30"/>
    </location>
</feature>
<protein>
    <recommendedName>
        <fullName evidence="4">Lysylphosphatidylglycerol synthase TM region</fullName>
    </recommendedName>
</protein>
<sequence length="321" mass="37729">MRWLPYKSKQLFLLLLKVALLSAICFFIYHKLTANQELSWINFRDQLQSISWKEFIVLFIFTVLNWSLEIFKWKKLTQKISSISFQESAFQLLIAHAVAILTPNRIGEYGAKPMFFHKKYWKKIVLYNFFGNMSQLFATVIFGIIGITFLLNNSAFKFNFISLQQVLITVGIILIVLFFLWKLVWFQQQFNKLKKAFLQFSVIQQIEILELSIGRYLIFSHQFYFLLVLLNVDISYFDAMSCIFSMYFLASILPSVFLLDAVIKGGVAVWLFSFFQVEALPVLAISLTMWLLNFALLGVIGSLLWFKFQPRFDLKFSTLWK</sequence>
<dbReference type="RefSeq" id="WP_051191348.1">
    <property type="nucleotide sequence ID" value="NZ_BMWY01000008.1"/>
</dbReference>
<gene>
    <name evidence="2" type="ORF">GCM10008088_25970</name>
</gene>
<comment type="caution">
    <text evidence="2">The sequence shown here is derived from an EMBL/GenBank/DDBJ whole genome shotgun (WGS) entry which is preliminary data.</text>
</comment>
<name>A0ABQ3C0A4_9FLAO</name>
<keyword evidence="1" id="KW-1133">Transmembrane helix</keyword>
<evidence type="ECO:0000313" key="3">
    <source>
        <dbReference type="Proteomes" id="UP000615593"/>
    </source>
</evidence>
<keyword evidence="1" id="KW-0812">Transmembrane</keyword>
<accession>A0ABQ3C0A4</accession>
<feature type="transmembrane region" description="Helical" evidence="1">
    <location>
        <begin position="124"/>
        <end position="151"/>
    </location>
</feature>
<feature type="transmembrane region" description="Helical" evidence="1">
    <location>
        <begin position="283"/>
        <end position="306"/>
    </location>
</feature>
<dbReference type="GeneID" id="94370261"/>
<reference evidence="3" key="1">
    <citation type="journal article" date="2019" name="Int. J. Syst. Evol. Microbiol.">
        <title>The Global Catalogue of Microorganisms (GCM) 10K type strain sequencing project: providing services to taxonomists for standard genome sequencing and annotation.</title>
        <authorList>
            <consortium name="The Broad Institute Genomics Platform"/>
            <consortium name="The Broad Institute Genome Sequencing Center for Infectious Disease"/>
            <person name="Wu L."/>
            <person name="Ma J."/>
        </authorList>
    </citation>
    <scope>NUCLEOTIDE SEQUENCE [LARGE SCALE GENOMIC DNA]</scope>
    <source>
        <strain evidence="3">KCTC 12708</strain>
    </source>
</reference>
<evidence type="ECO:0008006" key="4">
    <source>
        <dbReference type="Google" id="ProtNLM"/>
    </source>
</evidence>
<evidence type="ECO:0000256" key="1">
    <source>
        <dbReference type="SAM" id="Phobius"/>
    </source>
</evidence>
<keyword evidence="1" id="KW-0472">Membrane</keyword>
<organism evidence="2 3">
    <name type="scientific">Mesonia mobilis</name>
    <dbReference type="NCBI Taxonomy" id="369791"/>
    <lineage>
        <taxon>Bacteria</taxon>
        <taxon>Pseudomonadati</taxon>
        <taxon>Bacteroidota</taxon>
        <taxon>Flavobacteriia</taxon>
        <taxon>Flavobacteriales</taxon>
        <taxon>Flavobacteriaceae</taxon>
        <taxon>Mesonia</taxon>
    </lineage>
</organism>
<feature type="transmembrane region" description="Helical" evidence="1">
    <location>
        <begin position="50"/>
        <end position="71"/>
    </location>
</feature>
<dbReference type="Proteomes" id="UP000615593">
    <property type="component" value="Unassembled WGS sequence"/>
</dbReference>